<dbReference type="Gene3D" id="2.130.10.30">
    <property type="entry name" value="Regulator of chromosome condensation 1/beta-lactamase-inhibitor protein II"/>
    <property type="match status" value="4"/>
</dbReference>
<dbReference type="InterPro" id="IPR009091">
    <property type="entry name" value="RCC1/BLIP-II"/>
</dbReference>
<dbReference type="InterPro" id="IPR051553">
    <property type="entry name" value="Ran_GTPase-activating"/>
</dbReference>
<dbReference type="InterPro" id="IPR013783">
    <property type="entry name" value="Ig-like_fold"/>
</dbReference>
<dbReference type="InterPro" id="IPR003599">
    <property type="entry name" value="Ig_sub"/>
</dbReference>
<dbReference type="InterPro" id="IPR058923">
    <property type="entry name" value="RCC1-like_dom"/>
</dbReference>
<dbReference type="Pfam" id="PF25390">
    <property type="entry name" value="WD40_RLD"/>
    <property type="match status" value="1"/>
</dbReference>
<keyword evidence="1" id="KW-0344">Guanine-nucleotide releasing factor</keyword>
<proteinExistence type="predicted"/>
<dbReference type="PROSITE" id="PS00626">
    <property type="entry name" value="RCC1_2"/>
    <property type="match status" value="2"/>
</dbReference>
<dbReference type="Pfam" id="PF00415">
    <property type="entry name" value="RCC1"/>
    <property type="match status" value="2"/>
</dbReference>
<keyword evidence="6" id="KW-1185">Reference proteome</keyword>
<dbReference type="SUPFAM" id="SSF48726">
    <property type="entry name" value="Immunoglobulin"/>
    <property type="match status" value="2"/>
</dbReference>
<protein>
    <submittedName>
        <fullName evidence="5">Immunoglobulin I-set domain protein</fullName>
    </submittedName>
</protein>
<organism evidence="5 6">
    <name type="scientific">Opitutus terrae (strain DSM 11246 / JCM 15787 / PB90-1)</name>
    <dbReference type="NCBI Taxonomy" id="452637"/>
    <lineage>
        <taxon>Bacteria</taxon>
        <taxon>Pseudomonadati</taxon>
        <taxon>Verrucomicrobiota</taxon>
        <taxon>Opitutia</taxon>
        <taxon>Opitutales</taxon>
        <taxon>Opitutaceae</taxon>
        <taxon>Opitutus</taxon>
    </lineage>
</organism>
<evidence type="ECO:0000313" key="6">
    <source>
        <dbReference type="Proteomes" id="UP000007013"/>
    </source>
</evidence>
<dbReference type="PROSITE" id="PS50835">
    <property type="entry name" value="IG_LIKE"/>
    <property type="match status" value="1"/>
</dbReference>
<dbReference type="HOGENOM" id="CLU_279641_0_0_0"/>
<dbReference type="InterPro" id="IPR036179">
    <property type="entry name" value="Ig-like_dom_sf"/>
</dbReference>
<dbReference type="RefSeq" id="WP_012374217.1">
    <property type="nucleotide sequence ID" value="NC_010571.1"/>
</dbReference>
<gene>
    <name evidence="5" type="ordered locus">Oter_1394</name>
</gene>
<dbReference type="SUPFAM" id="SSF50985">
    <property type="entry name" value="RCC1/BLIP-II"/>
    <property type="match status" value="3"/>
</dbReference>
<evidence type="ECO:0000256" key="1">
    <source>
        <dbReference type="ARBA" id="ARBA00022658"/>
    </source>
</evidence>
<evidence type="ECO:0000256" key="2">
    <source>
        <dbReference type="ARBA" id="ARBA00022737"/>
    </source>
</evidence>
<dbReference type="SMART" id="SM00409">
    <property type="entry name" value="IG"/>
    <property type="match status" value="2"/>
</dbReference>
<dbReference type="Gene3D" id="2.60.40.10">
    <property type="entry name" value="Immunoglobulins"/>
    <property type="match status" value="2"/>
</dbReference>
<dbReference type="InterPro" id="IPR000408">
    <property type="entry name" value="Reg_chr_condens"/>
</dbReference>
<keyword evidence="2" id="KW-0677">Repeat</keyword>
<feature type="chain" id="PRO_5002772042" evidence="3">
    <location>
        <begin position="17"/>
        <end position="1126"/>
    </location>
</feature>
<dbReference type="Pfam" id="PF13540">
    <property type="entry name" value="RCC1_2"/>
    <property type="match status" value="2"/>
</dbReference>
<name>B1ZS03_OPITP</name>
<dbReference type="InterPro" id="IPR007110">
    <property type="entry name" value="Ig-like_dom"/>
</dbReference>
<dbReference type="Proteomes" id="UP000007013">
    <property type="component" value="Chromosome"/>
</dbReference>
<dbReference type="KEGG" id="ote:Oter_1394"/>
<feature type="domain" description="Ig-like" evidence="4">
    <location>
        <begin position="354"/>
        <end position="432"/>
    </location>
</feature>
<evidence type="ECO:0000256" key="3">
    <source>
        <dbReference type="SAM" id="SignalP"/>
    </source>
</evidence>
<dbReference type="GO" id="GO:0005085">
    <property type="term" value="F:guanyl-nucleotide exchange factor activity"/>
    <property type="evidence" value="ECO:0007669"/>
    <property type="project" value="TreeGrafter"/>
</dbReference>
<dbReference type="STRING" id="452637.Oter_1394"/>
<accession>B1ZS03</accession>
<reference evidence="5 6" key="1">
    <citation type="journal article" date="2011" name="J. Bacteriol.">
        <title>Genome sequence of the verrucomicrobium Opitutus terrae PB90-1, an abundant inhabitant of rice paddy soil ecosystems.</title>
        <authorList>
            <person name="van Passel M.W."/>
            <person name="Kant R."/>
            <person name="Palva A."/>
            <person name="Copeland A."/>
            <person name="Lucas S."/>
            <person name="Lapidus A."/>
            <person name="Glavina del Rio T."/>
            <person name="Pitluck S."/>
            <person name="Goltsman E."/>
            <person name="Clum A."/>
            <person name="Sun H."/>
            <person name="Schmutz J."/>
            <person name="Larimer F.W."/>
            <person name="Land M.L."/>
            <person name="Hauser L."/>
            <person name="Kyrpides N."/>
            <person name="Mikhailova N."/>
            <person name="Richardson P.P."/>
            <person name="Janssen P.H."/>
            <person name="de Vos W.M."/>
            <person name="Smidt H."/>
        </authorList>
    </citation>
    <scope>NUCLEOTIDE SEQUENCE [LARGE SCALE GENOMIC DNA]</scope>
    <source>
        <strain evidence="6">DSM 11246 / JCM 15787 / PB90-1</strain>
    </source>
</reference>
<sequence length="1126" mass="116309">MCIGVLVGAIGFSARAAVTSVSAGLDHTMFILADGTLAGMGTNYAGQLGDLSIEGMTSRPMRIGTGVRSVVVGQHHTLFVRTDHTLWGMGENVSGQLGDGTTVARSSPIQVTSDVAQVATTSPSFTGLTTEQHSAFVRTDGTLWTVGANNAGQLGDGTRASRSTPVQVATGVAAVGAGKGYTVFLKTDGTLWMMGTDSATKRLLPVQVATGVETFSCGRGYVLFVKSDHTLWRFSDYGASQPSFGTATLVSADVNSATAGVDHMLFIKADDTLWGRGRNLTGQLGIGPDSEGGSDGVQIATSVLAASAGDQKSFFVKKDGSLWAMGDNVFGQLGDGTRVDRWTPVEVPQMLGLPSVVVFPTTQVVHPRQQATLTCAGNGLVPRSFQWYHDDVPIAGATESTYVCRDPGPDDGGRYAVVLTNALGTARSETLELVIATPVQKVVSVVTSDEHTLFLRTDGSLWGTGANRWGQLGDGTTTDRALSVQIATDVVSVAVTPEASFFAKADGTLWATGSNRDGEIGDGTTEQRNSPVQVATDVASVFAGRYNAMYLTRDGTLVSIGVLGRLGSGGVRVPIATGVTSAAVGANHAIFVKTDGTLWGTGANNFGQLGLGDVLEADSTLIANDVVSVAAGSFHSLFIKRDGTLWGMGTNSTGQLGLGENVVGSKTPVQIATGVALVVASLSNDSPRTMFVKTDGSLWGMGRNRLGEMGEFVVPPGALDGPEYLGYDGIVAPAAGAVHSLFVRANGTLWGMGLGRAGQLGIGIAYVENASSKPRPVTQGAGIPFISEHPANVAADGRSPVVLHAAAEASETPSMRWQYNGADIPSVTGGTMTLAKAASSSAGLYAAVAENRLGQVTSDCAIVGIVSTAKVIGTGEELTPVDIPHPNGNIFDQVLLTGAAETITADAGQVTRTSYIDLDNDIVQVEFSGPGSLSLVLDNASGRAKPENYNQDIDYMKGHAGIVITGATENTHVSVFSVGRATAVNQALFKDTVNYDGIADIAFIAVSSSNGRFGGVRTANANYFASRGVTGVYAPGVAFDGPVFVGNITAFDTAQPKIVLGSVNDARITGGDLYQDNGAAVQVSGITQLKFTNGSDSHGNTILAKANRAVLEENGQDVTSRIVVNP</sequence>
<dbReference type="AlphaFoldDB" id="B1ZS03"/>
<dbReference type="PANTHER" id="PTHR45982:SF1">
    <property type="entry name" value="REGULATOR OF CHROMOSOME CONDENSATION"/>
    <property type="match status" value="1"/>
</dbReference>
<evidence type="ECO:0000259" key="4">
    <source>
        <dbReference type="PROSITE" id="PS50835"/>
    </source>
</evidence>
<dbReference type="PROSITE" id="PS50012">
    <property type="entry name" value="RCC1_3"/>
    <property type="match status" value="7"/>
</dbReference>
<keyword evidence="3" id="KW-0732">Signal</keyword>
<dbReference type="GO" id="GO:0005737">
    <property type="term" value="C:cytoplasm"/>
    <property type="evidence" value="ECO:0007669"/>
    <property type="project" value="TreeGrafter"/>
</dbReference>
<dbReference type="PANTHER" id="PTHR45982">
    <property type="entry name" value="REGULATOR OF CHROMOSOME CONDENSATION"/>
    <property type="match status" value="1"/>
</dbReference>
<dbReference type="EMBL" id="CP001032">
    <property type="protein sequence ID" value="ACB74679.1"/>
    <property type="molecule type" value="Genomic_DNA"/>
</dbReference>
<dbReference type="eggNOG" id="COG5184">
    <property type="taxonomic scope" value="Bacteria"/>
</dbReference>
<evidence type="ECO:0000313" key="5">
    <source>
        <dbReference type="EMBL" id="ACB74679.1"/>
    </source>
</evidence>
<feature type="signal peptide" evidence="3">
    <location>
        <begin position="1"/>
        <end position="16"/>
    </location>
</feature>
<dbReference type="PRINTS" id="PR00633">
    <property type="entry name" value="RCCNDNSATION"/>
</dbReference>